<reference evidence="9" key="1">
    <citation type="journal article" date="2023" name="ISME J.">
        <title>Emergence of putative energy parasites within Clostridia revealed by genome analysis of a novel endosymbiotic clade.</title>
        <authorList>
            <person name="Takahashi K."/>
            <person name="Kuwahara H."/>
            <person name="Horikawa Y."/>
            <person name="Izawa K."/>
            <person name="Kato D."/>
            <person name="Inagaki T."/>
            <person name="Yuki M."/>
            <person name="Ohkuma M."/>
            <person name="Hongoh Y."/>
        </authorList>
    </citation>
    <scope>NUCLEOTIDE SEQUENCE</scope>
    <source>
        <strain evidence="9">RsTa-C01</strain>
    </source>
</reference>
<dbReference type="Pfam" id="PF02272">
    <property type="entry name" value="DHHA1"/>
    <property type="match status" value="1"/>
</dbReference>
<dbReference type="GO" id="GO:0006310">
    <property type="term" value="P:DNA recombination"/>
    <property type="evidence" value="ECO:0007669"/>
    <property type="project" value="InterPro"/>
</dbReference>
<dbReference type="PANTHER" id="PTHR30255:SF2">
    <property type="entry name" value="SINGLE-STRANDED-DNA-SPECIFIC EXONUCLEASE RECJ"/>
    <property type="match status" value="1"/>
</dbReference>
<evidence type="ECO:0000313" key="9">
    <source>
        <dbReference type="EMBL" id="BED92737.1"/>
    </source>
</evidence>
<dbReference type="GO" id="GO:0008409">
    <property type="term" value="F:5'-3' exonuclease activity"/>
    <property type="evidence" value="ECO:0007669"/>
    <property type="project" value="InterPro"/>
</dbReference>
<name>A0AA48I4F0_9FIRM</name>
<dbReference type="InterPro" id="IPR051673">
    <property type="entry name" value="SSDNA_exonuclease_RecJ"/>
</dbReference>
<dbReference type="GO" id="GO:0003676">
    <property type="term" value="F:nucleic acid binding"/>
    <property type="evidence" value="ECO:0007669"/>
    <property type="project" value="InterPro"/>
</dbReference>
<comment type="similarity">
    <text evidence="1">Belongs to the RecJ family.</text>
</comment>
<dbReference type="Pfam" id="PF01368">
    <property type="entry name" value="DHH"/>
    <property type="match status" value="1"/>
</dbReference>
<dbReference type="InterPro" id="IPR041122">
    <property type="entry name" value="RecJ_OB"/>
</dbReference>
<evidence type="ECO:0000256" key="2">
    <source>
        <dbReference type="ARBA" id="ARBA00019841"/>
    </source>
</evidence>
<evidence type="ECO:0000259" key="6">
    <source>
        <dbReference type="Pfam" id="PF01368"/>
    </source>
</evidence>
<dbReference type="NCBIfam" id="TIGR00644">
    <property type="entry name" value="recJ"/>
    <property type="match status" value="1"/>
</dbReference>
<feature type="domain" description="DHHA1" evidence="7">
    <location>
        <begin position="348"/>
        <end position="443"/>
    </location>
</feature>
<dbReference type="Gene3D" id="3.10.310.30">
    <property type="match status" value="1"/>
</dbReference>
<dbReference type="AlphaFoldDB" id="A0AA48I4F0"/>
<accession>A0AA48I4F0</accession>
<evidence type="ECO:0000256" key="4">
    <source>
        <dbReference type="ARBA" id="ARBA00022801"/>
    </source>
</evidence>
<proteinExistence type="inferred from homology"/>
<gene>
    <name evidence="9" type="ORF">RsTaC01_0595</name>
</gene>
<dbReference type="InterPro" id="IPR038763">
    <property type="entry name" value="DHH_sf"/>
</dbReference>
<dbReference type="GO" id="GO:0006281">
    <property type="term" value="P:DNA repair"/>
    <property type="evidence" value="ECO:0007669"/>
    <property type="project" value="InterPro"/>
</dbReference>
<evidence type="ECO:0000259" key="7">
    <source>
        <dbReference type="Pfam" id="PF02272"/>
    </source>
</evidence>
<dbReference type="Gene3D" id="3.90.1640.30">
    <property type="match status" value="1"/>
</dbReference>
<evidence type="ECO:0000256" key="3">
    <source>
        <dbReference type="ARBA" id="ARBA00022722"/>
    </source>
</evidence>
<organism evidence="9">
    <name type="scientific">Candidatus Paraimprobicoccus trichonymphae</name>
    <dbReference type="NCBI Taxonomy" id="3033793"/>
    <lineage>
        <taxon>Bacteria</taxon>
        <taxon>Bacillati</taxon>
        <taxon>Bacillota</taxon>
        <taxon>Clostridia</taxon>
        <taxon>Candidatus Paraimprobicoccus</taxon>
    </lineage>
</organism>
<keyword evidence="5 9" id="KW-0269">Exonuclease</keyword>
<feature type="domain" description="DDH" evidence="6">
    <location>
        <begin position="80"/>
        <end position="228"/>
    </location>
</feature>
<dbReference type="InterPro" id="IPR004610">
    <property type="entry name" value="RecJ"/>
</dbReference>
<dbReference type="Proteomes" id="UP001335720">
    <property type="component" value="Chromosome"/>
</dbReference>
<dbReference type="EMBL" id="AP027925">
    <property type="protein sequence ID" value="BED92737.1"/>
    <property type="molecule type" value="Genomic_DNA"/>
</dbReference>
<protein>
    <recommendedName>
        <fullName evidence="2">Single-stranded-DNA-specific exonuclease RecJ</fullName>
    </recommendedName>
</protein>
<dbReference type="Pfam" id="PF17768">
    <property type="entry name" value="RecJ_OB"/>
    <property type="match status" value="1"/>
</dbReference>
<dbReference type="InterPro" id="IPR003156">
    <property type="entry name" value="DHHA1_dom"/>
</dbReference>
<dbReference type="PANTHER" id="PTHR30255">
    <property type="entry name" value="SINGLE-STRANDED-DNA-SPECIFIC EXONUCLEASE RECJ"/>
    <property type="match status" value="1"/>
</dbReference>
<dbReference type="InterPro" id="IPR001667">
    <property type="entry name" value="DDH_dom"/>
</dbReference>
<evidence type="ECO:0000259" key="8">
    <source>
        <dbReference type="Pfam" id="PF17768"/>
    </source>
</evidence>
<dbReference type="KEGG" id="ptrh:RsTaC01_0595"/>
<dbReference type="SUPFAM" id="SSF64182">
    <property type="entry name" value="DHH phosphoesterases"/>
    <property type="match status" value="1"/>
</dbReference>
<feature type="domain" description="RecJ OB" evidence="8">
    <location>
        <begin position="454"/>
        <end position="560"/>
    </location>
</feature>
<evidence type="ECO:0000256" key="5">
    <source>
        <dbReference type="ARBA" id="ARBA00022839"/>
    </source>
</evidence>
<keyword evidence="4" id="KW-0378">Hydrolase</keyword>
<evidence type="ECO:0000256" key="1">
    <source>
        <dbReference type="ARBA" id="ARBA00005915"/>
    </source>
</evidence>
<keyword evidence="3" id="KW-0540">Nuclease</keyword>
<sequence length="681" mass="78274">MSIYEWLLPGNLDEFKIKKISSKNNISEILARLLIVRKLVNKNEIENFLSKKTEFSDPYDFKDMKKLVKRVKKAIKNSEKICIFGDYDADGITATVLMYSYLKSKNANVIYHIPTRNDGYGLSKTKIDFLKNQNVNLIFTVDNGITANEEVKYAKELKIETVITDHHKINGEIPQAVAIVNPYRTDCKSKFKNYAGVGVAFKAICALDENKNINVLLKKYSDLVTMGTIGDSIELKNESRDIVKFGLKQILKSEKPGMKVLLGNIRLEGASELSTVNVSFDIIPKINATGRIDTPELAVELLLCEDLEHAQKIYSEINSLNLTRKKIEKNILMQIEEEIENNKNRFEKVIFSHGNNWHQGVIGIVANRITRKYGKPCFLISYETGNDTARGSCRSIGDFSVHDILTKCSEYLERFGGHTMAAGMDLKKENLDNFKNLLFDNISEFDIPFPTLKIDMKLDISDINRTITDEIDKLKPFGVGNPEPVFYVPNVILTNIIEVGAGKHLRLIFKDENDNSINTVYFQKSSGKFLYKTGEKLDIAVTIKENNYFNNYDVSLYITDLKSSNTNTHEILMEKRKYENFKLNNIIKDKICVDKNDLILIYNYLKKNYKYNQRVDLILNRIKWKEPDVFKLHLILDIFEELKIIDICWNSYEFKVKINKLEQKALLSNSKILDKLNLNIA</sequence>